<accession>A0A1D8CVT2</accession>
<reference evidence="1" key="1">
    <citation type="submission" date="2016-09" db="EMBL/GenBank/DDBJ databases">
        <title>Genome sequence of Chlorobaculum limnaeum.</title>
        <authorList>
            <person name="Liu Z."/>
            <person name="Tank M."/>
            <person name="Bryant D.A."/>
        </authorList>
    </citation>
    <scope>NUCLEOTIDE SEQUENCE [LARGE SCALE GENOMIC DNA]</scope>
    <source>
        <strain evidence="1">DSM 1677</strain>
    </source>
</reference>
<dbReference type="EMBL" id="CP017305">
    <property type="protein sequence ID" value="AOS82982.1"/>
    <property type="molecule type" value="Genomic_DNA"/>
</dbReference>
<proteinExistence type="predicted"/>
<gene>
    <name evidence="1" type="ORF">BIU88_01765</name>
</gene>
<dbReference type="KEGG" id="clz:BIU88_01765"/>
<keyword evidence="2" id="KW-1185">Reference proteome</keyword>
<dbReference type="OrthoDB" id="9255704at2"/>
<evidence type="ECO:0000313" key="2">
    <source>
        <dbReference type="Proteomes" id="UP000095185"/>
    </source>
</evidence>
<dbReference type="RefSeq" id="WP_069808710.1">
    <property type="nucleotide sequence ID" value="NZ_CP017305.1"/>
</dbReference>
<organism evidence="1 2">
    <name type="scientific">Chlorobaculum limnaeum</name>
    <dbReference type="NCBI Taxonomy" id="274537"/>
    <lineage>
        <taxon>Bacteria</taxon>
        <taxon>Pseudomonadati</taxon>
        <taxon>Chlorobiota</taxon>
        <taxon>Chlorobiia</taxon>
        <taxon>Chlorobiales</taxon>
        <taxon>Chlorobiaceae</taxon>
        <taxon>Chlorobaculum</taxon>
    </lineage>
</organism>
<dbReference type="AlphaFoldDB" id="A0A1D8CVT2"/>
<name>A0A1D8CVT2_CHLLM</name>
<protein>
    <submittedName>
        <fullName evidence="1">Uncharacterized protein</fullName>
    </submittedName>
</protein>
<dbReference type="Proteomes" id="UP000095185">
    <property type="component" value="Chromosome"/>
</dbReference>
<evidence type="ECO:0000313" key="1">
    <source>
        <dbReference type="EMBL" id="AOS82982.1"/>
    </source>
</evidence>
<sequence length="181" mass="21112">MNKYTKYLVLKSAIEELFGSDSWYALKESNHVPTWRKYAVKTLKAIQVSISESVDVCDTEWRQEIDKLLAAGIKRIEGDKAIDEIIATLAGTLIRVSFTQIGLMPNRKGSSKSVNLRKESWRLNCFRSVIYTQNIKQKEHQFWSKQQQEIGFDAQCDLYYKYIKSKSCTLYSEWCKDIVKF</sequence>